<keyword evidence="6" id="KW-0804">Transcription</keyword>
<evidence type="ECO:0000256" key="4">
    <source>
        <dbReference type="ARBA" id="ARBA00023082"/>
    </source>
</evidence>
<feature type="domain" description="HTH cro/C1-type" evidence="7">
    <location>
        <begin position="207"/>
        <end position="237"/>
    </location>
</feature>
<keyword evidence="2" id="KW-0749">Sporulation</keyword>
<name>A0A4Q2K8L7_9FIRM</name>
<dbReference type="AlphaFoldDB" id="A0A4Q2K8L7"/>
<protein>
    <submittedName>
        <fullName evidence="8">SigB/SigF/SigG family RNA polymerase sigma factor</fullName>
    </submittedName>
</protein>
<reference evidence="8 9" key="1">
    <citation type="journal article" date="2019" name="Gut">
        <title>Antibiotics-induced monodominance of a novel gut bacterial order.</title>
        <authorList>
            <person name="Hildebrand F."/>
            <person name="Moitinho-Silva L."/>
            <person name="Blasche S."/>
            <person name="Jahn M.T."/>
            <person name="Gossmann T.I."/>
            <person name="Heuerta-Cepas J."/>
            <person name="Hercog R."/>
            <person name="Luetge M."/>
            <person name="Bahram M."/>
            <person name="Pryszlak A."/>
            <person name="Alves R.J."/>
            <person name="Waszak S.M."/>
            <person name="Zhu A."/>
            <person name="Ye L."/>
            <person name="Costea P.I."/>
            <person name="Aalvink S."/>
            <person name="Belzer C."/>
            <person name="Forslund S.K."/>
            <person name="Sunagawa S."/>
            <person name="Hentschel U."/>
            <person name="Merten C."/>
            <person name="Patil K.R."/>
            <person name="Benes V."/>
            <person name="Bork P."/>
        </authorList>
    </citation>
    <scope>NUCLEOTIDE SEQUENCE [LARGE SCALE GENOMIC DNA]</scope>
    <source>
        <strain evidence="8 9">HDS1380</strain>
    </source>
</reference>
<evidence type="ECO:0000256" key="3">
    <source>
        <dbReference type="ARBA" id="ARBA00023015"/>
    </source>
</evidence>
<comment type="caution">
    <text evidence="8">The sequence shown here is derived from an EMBL/GenBank/DDBJ whole genome shotgun (WGS) entry which is preliminary data.</text>
</comment>
<dbReference type="PANTHER" id="PTHR30385">
    <property type="entry name" value="SIGMA FACTOR F FLAGELLAR"/>
    <property type="match status" value="1"/>
</dbReference>
<dbReference type="Gene3D" id="1.20.120.1810">
    <property type="match status" value="1"/>
</dbReference>
<gene>
    <name evidence="8" type="ORF">ESZ91_00730</name>
</gene>
<organism evidence="8 9">
    <name type="scientific">Candidatus Borkfalkia ceftriaxoniphila</name>
    <dbReference type="NCBI Taxonomy" id="2508949"/>
    <lineage>
        <taxon>Bacteria</taxon>
        <taxon>Bacillati</taxon>
        <taxon>Bacillota</taxon>
        <taxon>Clostridia</taxon>
        <taxon>Christensenellales</taxon>
        <taxon>Christensenellaceae</taxon>
        <taxon>Candidatus Borkfalkia</taxon>
    </lineage>
</organism>
<dbReference type="EMBL" id="SDOZ01000002">
    <property type="protein sequence ID" value="RXZ60945.1"/>
    <property type="molecule type" value="Genomic_DNA"/>
</dbReference>
<dbReference type="GO" id="GO:0030435">
    <property type="term" value="P:sporulation resulting in formation of a cellular spore"/>
    <property type="evidence" value="ECO:0007669"/>
    <property type="project" value="UniProtKB-KW"/>
</dbReference>
<dbReference type="InterPro" id="IPR007627">
    <property type="entry name" value="RNA_pol_sigma70_r2"/>
</dbReference>
<comment type="similarity">
    <text evidence="1">Belongs to the sigma-70 factor family.</text>
</comment>
<dbReference type="InterPro" id="IPR001387">
    <property type="entry name" value="Cro/C1-type_HTH"/>
</dbReference>
<evidence type="ECO:0000313" key="8">
    <source>
        <dbReference type="EMBL" id="RXZ60945.1"/>
    </source>
</evidence>
<keyword evidence="5" id="KW-0238">DNA-binding</keyword>
<dbReference type="GO" id="GO:0003677">
    <property type="term" value="F:DNA binding"/>
    <property type="evidence" value="ECO:0007669"/>
    <property type="project" value="UniProtKB-KW"/>
</dbReference>
<dbReference type="Pfam" id="PF04545">
    <property type="entry name" value="Sigma70_r4"/>
    <property type="match status" value="1"/>
</dbReference>
<evidence type="ECO:0000256" key="5">
    <source>
        <dbReference type="ARBA" id="ARBA00023125"/>
    </source>
</evidence>
<dbReference type="Proteomes" id="UP000291269">
    <property type="component" value="Unassembled WGS sequence"/>
</dbReference>
<dbReference type="PROSITE" id="PS00716">
    <property type="entry name" value="SIGMA70_2"/>
    <property type="match status" value="1"/>
</dbReference>
<keyword evidence="9" id="KW-1185">Reference proteome</keyword>
<evidence type="ECO:0000256" key="2">
    <source>
        <dbReference type="ARBA" id="ARBA00022969"/>
    </source>
</evidence>
<dbReference type="InterPro" id="IPR014322">
    <property type="entry name" value="RNA_pol_sigma-B/F/G"/>
</dbReference>
<evidence type="ECO:0000256" key="6">
    <source>
        <dbReference type="ARBA" id="ARBA00023163"/>
    </source>
</evidence>
<dbReference type="CDD" id="cd06171">
    <property type="entry name" value="Sigma70_r4"/>
    <property type="match status" value="1"/>
</dbReference>
<dbReference type="SUPFAM" id="SSF88946">
    <property type="entry name" value="Sigma2 domain of RNA polymerase sigma factors"/>
    <property type="match status" value="1"/>
</dbReference>
<dbReference type="PANTHER" id="PTHR30385:SF4">
    <property type="entry name" value="RNA POLYMERASE SIGMA-E FACTOR"/>
    <property type="match status" value="1"/>
</dbReference>
<sequence length="249" mass="28429">MTGRMNSPMLSDEKTLEYIRAAKEGDSFAKEELITHNTSLIKSIVKRYLNKGVDYDDLFQLASMGLLKAITGFDESYGVKFSTYAVPMIAGEIKRFMRDDGSIKVSRAIKFAAKNMNRYIEDFSAAHGRAPTVKEISKEFGVEESEVVFTLGSTRMPLSIYDQNDYKDEKSRELLDKLPAVDNQEEMVEKMQLKTALEKLPEREKKIIMLRYFRDMTQSEVAEVIGVSQVQISRIENKIVSDMKKQLSC</sequence>
<dbReference type="InterPro" id="IPR013324">
    <property type="entry name" value="RNA_pol_sigma_r3/r4-like"/>
</dbReference>
<dbReference type="Pfam" id="PF04542">
    <property type="entry name" value="Sigma70_r2"/>
    <property type="match status" value="1"/>
</dbReference>
<dbReference type="SUPFAM" id="SSF88659">
    <property type="entry name" value="Sigma3 and sigma4 domains of RNA polymerase sigma factors"/>
    <property type="match status" value="2"/>
</dbReference>
<dbReference type="InterPro" id="IPR007630">
    <property type="entry name" value="RNA_pol_sigma70_r4"/>
</dbReference>
<keyword evidence="3" id="KW-0805">Transcription regulation</keyword>
<dbReference type="PROSITE" id="PS50943">
    <property type="entry name" value="HTH_CROC1"/>
    <property type="match status" value="1"/>
</dbReference>
<dbReference type="NCBIfam" id="TIGR02937">
    <property type="entry name" value="sigma70-ECF"/>
    <property type="match status" value="1"/>
</dbReference>
<evidence type="ECO:0000256" key="1">
    <source>
        <dbReference type="ARBA" id="ARBA00007788"/>
    </source>
</evidence>
<keyword evidence="4" id="KW-0731">Sigma factor</keyword>
<proteinExistence type="inferred from homology"/>
<dbReference type="Gene3D" id="1.20.140.160">
    <property type="match status" value="1"/>
</dbReference>
<dbReference type="PRINTS" id="PR00046">
    <property type="entry name" value="SIGMA70FCT"/>
</dbReference>
<dbReference type="OrthoDB" id="9809557at2"/>
<dbReference type="GO" id="GO:0016987">
    <property type="term" value="F:sigma factor activity"/>
    <property type="evidence" value="ECO:0007669"/>
    <property type="project" value="UniProtKB-KW"/>
</dbReference>
<dbReference type="InterPro" id="IPR013325">
    <property type="entry name" value="RNA_pol_sigma_r2"/>
</dbReference>
<dbReference type="InterPro" id="IPR014284">
    <property type="entry name" value="RNA_pol_sigma-70_dom"/>
</dbReference>
<dbReference type="InterPro" id="IPR000943">
    <property type="entry name" value="RNA_pol_sigma70"/>
</dbReference>
<evidence type="ECO:0000259" key="7">
    <source>
        <dbReference type="PROSITE" id="PS50943"/>
    </source>
</evidence>
<dbReference type="GO" id="GO:0006352">
    <property type="term" value="P:DNA-templated transcription initiation"/>
    <property type="evidence" value="ECO:0007669"/>
    <property type="project" value="InterPro"/>
</dbReference>
<evidence type="ECO:0000313" key="9">
    <source>
        <dbReference type="Proteomes" id="UP000291269"/>
    </source>
</evidence>
<dbReference type="NCBIfam" id="TIGR02980">
    <property type="entry name" value="SigBFG"/>
    <property type="match status" value="1"/>
</dbReference>
<accession>A0A4Q2K8L7</accession>